<dbReference type="AlphaFoldDB" id="A0AAW7K6U6"/>
<feature type="compositionally biased region" description="Polar residues" evidence="18">
    <location>
        <begin position="30"/>
        <end position="48"/>
    </location>
</feature>
<evidence type="ECO:0000256" key="3">
    <source>
        <dbReference type="ARBA" id="ARBA00022448"/>
    </source>
</evidence>
<evidence type="ECO:0000256" key="16">
    <source>
        <dbReference type="PROSITE-ProRule" id="PRU10144"/>
    </source>
</evidence>
<name>A0AAW7K6U6_9GAMM</name>
<comment type="similarity">
    <text evidence="2 14 17">Belongs to the TonB-dependent receptor family.</text>
</comment>
<dbReference type="PROSITE" id="PS00430">
    <property type="entry name" value="TONB_DEPENDENT_REC_1"/>
    <property type="match status" value="1"/>
</dbReference>
<dbReference type="InterPro" id="IPR000531">
    <property type="entry name" value="Beta-barrel_TonB"/>
</dbReference>
<keyword evidence="24" id="KW-1185">Reference proteome</keyword>
<evidence type="ECO:0000256" key="15">
    <source>
        <dbReference type="PROSITE-ProRule" id="PRU10143"/>
    </source>
</evidence>
<feature type="region of interest" description="Disordered" evidence="18">
    <location>
        <begin position="25"/>
        <end position="48"/>
    </location>
</feature>
<dbReference type="NCBIfam" id="TIGR01783">
    <property type="entry name" value="TonB-siderophor"/>
    <property type="match status" value="1"/>
</dbReference>
<feature type="chain" id="PRO_5043981256" evidence="19">
    <location>
        <begin position="23"/>
        <end position="722"/>
    </location>
</feature>
<dbReference type="GO" id="GO:0015891">
    <property type="term" value="P:siderophore transport"/>
    <property type="evidence" value="ECO:0007669"/>
    <property type="project" value="InterPro"/>
</dbReference>
<dbReference type="SUPFAM" id="SSF56935">
    <property type="entry name" value="Porins"/>
    <property type="match status" value="1"/>
</dbReference>
<gene>
    <name evidence="22" type="primary">fecA</name>
    <name evidence="22" type="ORF">ERS137967_02400</name>
    <name evidence="23" type="ORF">QVN42_18090</name>
</gene>
<feature type="short sequence motif" description="TonB C-terminal box" evidence="16">
    <location>
        <begin position="705"/>
        <end position="722"/>
    </location>
</feature>
<dbReference type="Proteomes" id="UP000040578">
    <property type="component" value="Unassembled WGS sequence"/>
</dbReference>
<reference evidence="23" key="2">
    <citation type="submission" date="2023-06" db="EMBL/GenBank/DDBJ databases">
        <authorList>
            <person name="Polev D.E."/>
            <person name="Saitova A.T."/>
            <person name="Bogumilchik E.A."/>
            <person name="Kokorina G.I."/>
            <person name="Voskresenskaia E.A."/>
        </authorList>
    </citation>
    <scope>NUCLEOTIDE SEQUENCE</scope>
    <source>
        <strain evidence="23">2145 StPb PI</strain>
    </source>
</reference>
<feature type="short sequence motif" description="TonB box" evidence="15">
    <location>
        <begin position="48"/>
        <end position="54"/>
    </location>
</feature>
<evidence type="ECO:0000256" key="11">
    <source>
        <dbReference type="ARBA" id="ARBA00023136"/>
    </source>
</evidence>
<keyword evidence="5" id="KW-0410">Iron transport</keyword>
<sequence length="722" mass="79371">MFTFTRLSLLAASIALALPTYAADKKTQVDDSQPTTTQDAPASGKSDTLSVVGNWLDNTDNSTVVLNHPGARTIVTQQRLQEKGAQTIGDSLRGIPGVQVRESNGTGGSDISLNVGVRGLTSRLSPRSTILQDGIPLAVAPYGQPQLSMAPLSIGNLQSIDVIRGGGAVRYGPQNVGGIINFNTKAIPKEFSGAVSAQTQGASHGGLKTLSSASLGGTADNGFGAALMYSGLHGQGYRDSNDNTDIDDFLLKTRYEITPNDELLANFHYYEAHAGMPGGLTRAQYAQNPFQSTRPFDQFDGRRRDMSFKYKHQEEDKQFELLTYFTKSFRGSNIESEGTGANVGKKRMVAYPRNYTTWAIEPSYSQLFRLGSSSHEVTVGYRYLNETMDEKAYRSVWYAPGSESSTPATPDYYQHTSGGTEAHAVYIDDAINVGNWTITPGLRYEKISTNVDDSFSQTAREKHYSEPLPSLNLMYHLSDEWKLFANANTSFGSMQYFQLSKGGNGNAPAPGLTAEKAHTYEMGTRFDDTLITGEVTLFYIDFDNQLQYISNDIGWTNLGATKHQGIEMAFSYDLSELNPTLEGMSVYTSYTYTKATTEGGAFAGKDLPFYSRQVYTLGTRYQTGNWTWNLDSYAQSKQRSPGSGPIYLTEESADGQFGNIPGYMVWNTRAEYNFGPQWSNLTLGAGVKNLFDQRYFTRSNDNNSGKYVGEPRTFFVQGSVSF</sequence>
<dbReference type="PROSITE" id="PS01156">
    <property type="entry name" value="TONB_DEPENDENT_REC_2"/>
    <property type="match status" value="1"/>
</dbReference>
<comment type="caution">
    <text evidence="23">The sequence shown here is derived from an EMBL/GenBank/DDBJ whole genome shotgun (WGS) entry which is preliminary data.</text>
</comment>
<dbReference type="PANTHER" id="PTHR30442">
    <property type="entry name" value="IRON III DICITRATE TRANSPORT PROTEIN FECA"/>
    <property type="match status" value="1"/>
</dbReference>
<feature type="domain" description="TonB-dependent receptor-like beta-barrel" evidence="20">
    <location>
        <begin position="265"/>
        <end position="690"/>
    </location>
</feature>
<evidence type="ECO:0000313" key="23">
    <source>
        <dbReference type="EMBL" id="MDN0089260.1"/>
    </source>
</evidence>
<dbReference type="Pfam" id="PF07715">
    <property type="entry name" value="Plug"/>
    <property type="match status" value="1"/>
</dbReference>
<proteinExistence type="inferred from homology"/>
<accession>A0AAW7K6U6</accession>
<dbReference type="InterPro" id="IPR012910">
    <property type="entry name" value="Plug_dom"/>
</dbReference>
<evidence type="ECO:0000259" key="20">
    <source>
        <dbReference type="Pfam" id="PF00593"/>
    </source>
</evidence>
<evidence type="ECO:0000256" key="8">
    <source>
        <dbReference type="ARBA" id="ARBA00023004"/>
    </source>
</evidence>
<evidence type="ECO:0000256" key="12">
    <source>
        <dbReference type="ARBA" id="ARBA00023170"/>
    </source>
</evidence>
<evidence type="ECO:0000313" key="25">
    <source>
        <dbReference type="Proteomes" id="UP001167864"/>
    </source>
</evidence>
<feature type="signal peptide" evidence="19">
    <location>
        <begin position="1"/>
        <end position="22"/>
    </location>
</feature>
<evidence type="ECO:0000313" key="24">
    <source>
        <dbReference type="Proteomes" id="UP000040578"/>
    </source>
</evidence>
<dbReference type="PANTHER" id="PTHR30442:SF0">
    <property type="entry name" value="FE(3+) DICITRATE TRANSPORT PROTEIN FECA"/>
    <property type="match status" value="1"/>
</dbReference>
<evidence type="ECO:0000256" key="9">
    <source>
        <dbReference type="ARBA" id="ARBA00023065"/>
    </source>
</evidence>
<dbReference type="Pfam" id="PF00593">
    <property type="entry name" value="TonB_dep_Rec_b-barrel"/>
    <property type="match status" value="1"/>
</dbReference>
<dbReference type="EMBL" id="CPYD01000008">
    <property type="protein sequence ID" value="CNE73491.1"/>
    <property type="molecule type" value="Genomic_DNA"/>
</dbReference>
<evidence type="ECO:0000256" key="14">
    <source>
        <dbReference type="PROSITE-ProRule" id="PRU01360"/>
    </source>
</evidence>
<keyword evidence="7 19" id="KW-0732">Signal</keyword>
<dbReference type="RefSeq" id="WP_049599040.1">
    <property type="nucleotide sequence ID" value="NZ_CPYD01000008.1"/>
</dbReference>
<keyword evidence="8" id="KW-0408">Iron</keyword>
<keyword evidence="11 14" id="KW-0472">Membrane</keyword>
<evidence type="ECO:0000259" key="21">
    <source>
        <dbReference type="Pfam" id="PF07715"/>
    </source>
</evidence>
<dbReference type="InterPro" id="IPR039426">
    <property type="entry name" value="TonB-dep_rcpt-like"/>
</dbReference>
<dbReference type="EMBL" id="JAUEHU010000028">
    <property type="protein sequence ID" value="MDN0089260.1"/>
    <property type="molecule type" value="Genomic_DNA"/>
</dbReference>
<evidence type="ECO:0000256" key="2">
    <source>
        <dbReference type="ARBA" id="ARBA00009810"/>
    </source>
</evidence>
<keyword evidence="3 14" id="KW-0813">Transport</keyword>
<keyword evidence="10 15" id="KW-0798">TonB box</keyword>
<evidence type="ECO:0000313" key="22">
    <source>
        <dbReference type="EMBL" id="CNE73491.1"/>
    </source>
</evidence>
<comment type="subcellular location">
    <subcellularLocation>
        <location evidence="1 14">Cell outer membrane</location>
        <topology evidence="1 14">Multi-pass membrane protein</topology>
    </subcellularLocation>
</comment>
<reference evidence="22 24" key="1">
    <citation type="submission" date="2015-03" db="EMBL/GenBank/DDBJ databases">
        <authorList>
            <consortium name="Pathogen Informatics"/>
            <person name="Murphy D."/>
        </authorList>
    </citation>
    <scope>NUCLEOTIDE SEQUENCE [LARGE SCALE GENOMIC DNA]</scope>
    <source>
        <strain evidence="22">Type strain: CIP110231</strain>
        <strain evidence="24">type strain: CIP110231</strain>
    </source>
</reference>
<dbReference type="InterPro" id="IPR037066">
    <property type="entry name" value="Plug_dom_sf"/>
</dbReference>
<evidence type="ECO:0000256" key="13">
    <source>
        <dbReference type="ARBA" id="ARBA00023237"/>
    </source>
</evidence>
<dbReference type="InterPro" id="IPR010917">
    <property type="entry name" value="TonB_rcpt_CS"/>
</dbReference>
<dbReference type="Proteomes" id="UP001167864">
    <property type="component" value="Unassembled WGS sequence"/>
</dbReference>
<evidence type="ECO:0000256" key="7">
    <source>
        <dbReference type="ARBA" id="ARBA00022729"/>
    </source>
</evidence>
<dbReference type="GO" id="GO:0009279">
    <property type="term" value="C:cell outer membrane"/>
    <property type="evidence" value="ECO:0007669"/>
    <property type="project" value="UniProtKB-SubCell"/>
</dbReference>
<dbReference type="PROSITE" id="PS52016">
    <property type="entry name" value="TONB_DEPENDENT_REC_3"/>
    <property type="match status" value="1"/>
</dbReference>
<evidence type="ECO:0000256" key="4">
    <source>
        <dbReference type="ARBA" id="ARBA00022452"/>
    </source>
</evidence>
<organism evidence="23 25">
    <name type="scientific">Yersinia nurmii</name>
    <dbReference type="NCBI Taxonomy" id="685706"/>
    <lineage>
        <taxon>Bacteria</taxon>
        <taxon>Pseudomonadati</taxon>
        <taxon>Pseudomonadota</taxon>
        <taxon>Gammaproteobacteria</taxon>
        <taxon>Enterobacterales</taxon>
        <taxon>Yersiniaceae</taxon>
        <taxon>Yersinia</taxon>
    </lineage>
</organism>
<keyword evidence="4 14" id="KW-1134">Transmembrane beta strand</keyword>
<protein>
    <submittedName>
        <fullName evidence="22">Iron transporter</fullName>
    </submittedName>
    <submittedName>
        <fullName evidence="23">TonB-dependent siderophore receptor</fullName>
    </submittedName>
</protein>
<evidence type="ECO:0000256" key="19">
    <source>
        <dbReference type="SAM" id="SignalP"/>
    </source>
</evidence>
<dbReference type="CDD" id="cd01347">
    <property type="entry name" value="ligand_gated_channel"/>
    <property type="match status" value="1"/>
</dbReference>
<keyword evidence="6 14" id="KW-0812">Transmembrane</keyword>
<keyword evidence="9" id="KW-0406">Ion transport</keyword>
<evidence type="ECO:0000256" key="18">
    <source>
        <dbReference type="SAM" id="MobiDB-lite"/>
    </source>
</evidence>
<dbReference type="Gene3D" id="2.40.170.20">
    <property type="entry name" value="TonB-dependent receptor, beta-barrel domain"/>
    <property type="match status" value="1"/>
</dbReference>
<dbReference type="Gene3D" id="2.170.130.10">
    <property type="entry name" value="TonB-dependent receptor, plug domain"/>
    <property type="match status" value="1"/>
</dbReference>
<feature type="domain" description="TonB-dependent receptor plug" evidence="21">
    <location>
        <begin position="67"/>
        <end position="179"/>
    </location>
</feature>
<dbReference type="GO" id="GO:0038023">
    <property type="term" value="F:signaling receptor activity"/>
    <property type="evidence" value="ECO:0007669"/>
    <property type="project" value="InterPro"/>
</dbReference>
<evidence type="ECO:0000256" key="1">
    <source>
        <dbReference type="ARBA" id="ARBA00004571"/>
    </source>
</evidence>
<dbReference type="InterPro" id="IPR036942">
    <property type="entry name" value="Beta-barrel_TonB_sf"/>
</dbReference>
<evidence type="ECO:0000256" key="5">
    <source>
        <dbReference type="ARBA" id="ARBA00022496"/>
    </source>
</evidence>
<keyword evidence="12 23" id="KW-0675">Receptor</keyword>
<dbReference type="InterPro" id="IPR010916">
    <property type="entry name" value="TonB_box_CS"/>
</dbReference>
<dbReference type="GO" id="GO:0015343">
    <property type="term" value="F:siderophore-iron transmembrane transporter activity"/>
    <property type="evidence" value="ECO:0007669"/>
    <property type="project" value="InterPro"/>
</dbReference>
<evidence type="ECO:0000256" key="6">
    <source>
        <dbReference type="ARBA" id="ARBA00022692"/>
    </source>
</evidence>
<evidence type="ECO:0000256" key="10">
    <source>
        <dbReference type="ARBA" id="ARBA00023077"/>
    </source>
</evidence>
<keyword evidence="13 14" id="KW-0998">Cell outer membrane</keyword>
<evidence type="ECO:0000256" key="17">
    <source>
        <dbReference type="RuleBase" id="RU003357"/>
    </source>
</evidence>
<dbReference type="InterPro" id="IPR010105">
    <property type="entry name" value="TonB_sidphr_rcpt"/>
</dbReference>